<dbReference type="UniPathway" id="UPA00253"/>
<dbReference type="PANTHER" id="PTHR39321">
    <property type="entry name" value="NICOTINATE-NUCLEOTIDE ADENYLYLTRANSFERASE-RELATED"/>
    <property type="match status" value="1"/>
</dbReference>
<feature type="domain" description="Cytidyltransferase-like" evidence="8">
    <location>
        <begin position="6"/>
        <end position="158"/>
    </location>
</feature>
<dbReference type="HAMAP" id="MF_00244">
    <property type="entry name" value="NaMN_adenylyltr"/>
    <property type="match status" value="1"/>
</dbReference>
<keyword evidence="7" id="KW-0520">NAD</keyword>
<keyword evidence="5" id="KW-0547">Nucleotide-binding</keyword>
<dbReference type="InterPro" id="IPR014729">
    <property type="entry name" value="Rossmann-like_a/b/a_fold"/>
</dbReference>
<evidence type="ECO:0000259" key="8">
    <source>
        <dbReference type="Pfam" id="PF01467"/>
    </source>
</evidence>
<name>A0A1W1CDQ2_9ZZZZ</name>
<evidence type="ECO:0000256" key="5">
    <source>
        <dbReference type="ARBA" id="ARBA00022741"/>
    </source>
</evidence>
<dbReference type="CDD" id="cd02165">
    <property type="entry name" value="NMNAT"/>
    <property type="match status" value="1"/>
</dbReference>
<evidence type="ECO:0000313" key="9">
    <source>
        <dbReference type="EMBL" id="SFV63851.1"/>
    </source>
</evidence>
<protein>
    <submittedName>
        <fullName evidence="9">Nicotinate-nucleotide adenylyltransferase</fullName>
        <ecNumber evidence="9">2.7.7.18</ecNumber>
    </submittedName>
</protein>
<dbReference type="Pfam" id="PF01467">
    <property type="entry name" value="CTP_transf_like"/>
    <property type="match status" value="1"/>
</dbReference>
<reference evidence="9" key="1">
    <citation type="submission" date="2016-10" db="EMBL/GenBank/DDBJ databases">
        <authorList>
            <person name="de Groot N.N."/>
        </authorList>
    </citation>
    <scope>NUCLEOTIDE SEQUENCE</scope>
</reference>
<dbReference type="Gene3D" id="3.40.50.620">
    <property type="entry name" value="HUPs"/>
    <property type="match status" value="1"/>
</dbReference>
<dbReference type="GO" id="GO:0009435">
    <property type="term" value="P:NAD+ biosynthetic process"/>
    <property type="evidence" value="ECO:0007669"/>
    <property type="project" value="UniProtKB-UniPathway"/>
</dbReference>
<keyword evidence="3 9" id="KW-0808">Transferase</keyword>
<dbReference type="NCBIfam" id="TIGR00482">
    <property type="entry name" value="nicotinate (nicotinamide) nucleotide adenylyltransferase"/>
    <property type="match status" value="1"/>
</dbReference>
<keyword evidence="2" id="KW-0662">Pyridine nucleotide biosynthesis</keyword>
<dbReference type="NCBIfam" id="TIGR00125">
    <property type="entry name" value="cyt_tran_rel"/>
    <property type="match status" value="1"/>
</dbReference>
<evidence type="ECO:0000256" key="1">
    <source>
        <dbReference type="ARBA" id="ARBA00004790"/>
    </source>
</evidence>
<keyword evidence="4 9" id="KW-0548">Nucleotidyltransferase</keyword>
<dbReference type="GO" id="GO:0005524">
    <property type="term" value="F:ATP binding"/>
    <property type="evidence" value="ECO:0007669"/>
    <property type="project" value="UniProtKB-KW"/>
</dbReference>
<evidence type="ECO:0000256" key="2">
    <source>
        <dbReference type="ARBA" id="ARBA00022642"/>
    </source>
</evidence>
<evidence type="ECO:0000256" key="3">
    <source>
        <dbReference type="ARBA" id="ARBA00022679"/>
    </source>
</evidence>
<dbReference type="AlphaFoldDB" id="A0A1W1CDQ2"/>
<dbReference type="InterPro" id="IPR004821">
    <property type="entry name" value="Cyt_trans-like"/>
</dbReference>
<gene>
    <name evidence="9" type="ORF">MNB_SV-9-1362</name>
</gene>
<dbReference type="EMBL" id="FPHG01000062">
    <property type="protein sequence ID" value="SFV63851.1"/>
    <property type="molecule type" value="Genomic_DNA"/>
</dbReference>
<accession>A0A1W1CDQ2</accession>
<dbReference type="SUPFAM" id="SSF52374">
    <property type="entry name" value="Nucleotidylyl transferase"/>
    <property type="match status" value="1"/>
</dbReference>
<evidence type="ECO:0000256" key="4">
    <source>
        <dbReference type="ARBA" id="ARBA00022695"/>
    </source>
</evidence>
<dbReference type="EC" id="2.7.7.18" evidence="9"/>
<sequence>MIKVAIFGGSFDPPHIGHQTIVNEALRLLEIDKLIVVPAFLNPFKQHSLASPKMRLEWCRSIFSHNSKILVSDYEISLNKTVYTEETIRYFKKYYFIKYLIIGADNISKVDTWRGFHWLNNNVIWVIATRDNHYIDTSKIKKFIILNIGVEVSSTKIKSCNNLEHIDRKILAQVNTIINKHKEHNEHR</sequence>
<comment type="pathway">
    <text evidence="1">Cofactor biosynthesis; NAD(+) biosynthesis.</text>
</comment>
<evidence type="ECO:0000256" key="6">
    <source>
        <dbReference type="ARBA" id="ARBA00022840"/>
    </source>
</evidence>
<organism evidence="9">
    <name type="scientific">hydrothermal vent metagenome</name>
    <dbReference type="NCBI Taxonomy" id="652676"/>
    <lineage>
        <taxon>unclassified sequences</taxon>
        <taxon>metagenomes</taxon>
        <taxon>ecological metagenomes</taxon>
    </lineage>
</organism>
<proteinExistence type="inferred from homology"/>
<dbReference type="GO" id="GO:0004515">
    <property type="term" value="F:nicotinate-nucleotide adenylyltransferase activity"/>
    <property type="evidence" value="ECO:0007669"/>
    <property type="project" value="UniProtKB-EC"/>
</dbReference>
<keyword evidence="6" id="KW-0067">ATP-binding</keyword>
<evidence type="ECO:0000256" key="7">
    <source>
        <dbReference type="ARBA" id="ARBA00023027"/>
    </source>
</evidence>
<dbReference type="InterPro" id="IPR005248">
    <property type="entry name" value="NadD/NMNAT"/>
</dbReference>
<dbReference type="PANTHER" id="PTHR39321:SF3">
    <property type="entry name" value="PHOSPHOPANTETHEINE ADENYLYLTRANSFERASE"/>
    <property type="match status" value="1"/>
</dbReference>